<proteinExistence type="predicted"/>
<organism evidence="1 2">
    <name type="scientific">Sphagnum jensenii</name>
    <dbReference type="NCBI Taxonomy" id="128206"/>
    <lineage>
        <taxon>Eukaryota</taxon>
        <taxon>Viridiplantae</taxon>
        <taxon>Streptophyta</taxon>
        <taxon>Embryophyta</taxon>
        <taxon>Bryophyta</taxon>
        <taxon>Sphagnophytina</taxon>
        <taxon>Sphagnopsida</taxon>
        <taxon>Sphagnales</taxon>
        <taxon>Sphagnaceae</taxon>
        <taxon>Sphagnum</taxon>
    </lineage>
</organism>
<evidence type="ECO:0000313" key="1">
    <source>
        <dbReference type="EMBL" id="CAK9871491.1"/>
    </source>
</evidence>
<dbReference type="Proteomes" id="UP001497522">
    <property type="component" value="Chromosome 2"/>
</dbReference>
<name>A0ABP1B8I6_9BRYO</name>
<evidence type="ECO:0008006" key="3">
    <source>
        <dbReference type="Google" id="ProtNLM"/>
    </source>
</evidence>
<evidence type="ECO:0000313" key="2">
    <source>
        <dbReference type="Proteomes" id="UP001497522"/>
    </source>
</evidence>
<dbReference type="EMBL" id="OZ023703">
    <property type="protein sequence ID" value="CAK9871491.1"/>
    <property type="molecule type" value="Genomic_DNA"/>
</dbReference>
<sequence length="90" mass="9316">MARYGALAGAAAAAAAAIGLLCSYEARVLHFHSSPGDAFKISISEVLGCKEGCCATPNPKTEMMKAGCGSTTRHCNGANSFETLLFAPRY</sequence>
<keyword evidence="2" id="KW-1185">Reference proteome</keyword>
<protein>
    <recommendedName>
        <fullName evidence="3">Secreted protein</fullName>
    </recommendedName>
</protein>
<gene>
    <name evidence="1" type="ORF">CSSPJE1EN2_LOCUS14159</name>
</gene>
<accession>A0ABP1B8I6</accession>
<reference evidence="1 2" key="1">
    <citation type="submission" date="2024-03" db="EMBL/GenBank/DDBJ databases">
        <authorList>
            <consortium name="ELIXIR-Norway"/>
            <consortium name="Elixir Norway"/>
        </authorList>
    </citation>
    <scope>NUCLEOTIDE SEQUENCE [LARGE SCALE GENOMIC DNA]</scope>
</reference>